<dbReference type="EC" id="3.1.3.48" evidence="2"/>
<gene>
    <name evidence="7" type="ORF">SAMN04244559_02013</name>
</gene>
<evidence type="ECO:0000256" key="3">
    <source>
        <dbReference type="ARBA" id="ARBA00022801"/>
    </source>
</evidence>
<dbReference type="Pfam" id="PF01451">
    <property type="entry name" value="LMWPc"/>
    <property type="match status" value="1"/>
</dbReference>
<evidence type="ECO:0000256" key="5">
    <source>
        <dbReference type="PIRSR" id="PIRSR617867-1"/>
    </source>
</evidence>
<feature type="active site" description="Nucleophile" evidence="5">
    <location>
        <position position="8"/>
    </location>
</feature>
<accession>A0A1H6HPW8</accession>
<dbReference type="PANTHER" id="PTHR11717:SF7">
    <property type="entry name" value="LOW MOLECULAR WEIGHT PHOSPHOTYROSINE PROTEIN PHOSPHATASE"/>
    <property type="match status" value="1"/>
</dbReference>
<evidence type="ECO:0000313" key="7">
    <source>
        <dbReference type="EMBL" id="SEH37843.1"/>
    </source>
</evidence>
<dbReference type="Gene3D" id="3.40.50.2300">
    <property type="match status" value="1"/>
</dbReference>
<evidence type="ECO:0000256" key="2">
    <source>
        <dbReference type="ARBA" id="ARBA00013064"/>
    </source>
</evidence>
<dbReference type="InterPro" id="IPR017867">
    <property type="entry name" value="Tyr_phospatase_low_mol_wt"/>
</dbReference>
<proteinExistence type="inferred from homology"/>
<sequence length="157" mass="17333">MVKVLFVCTGNICRSPTAEGVFRALIERRGLSGDIQTDSAGTHAYHVGEPPDSRSIAAAARRGFDLAPLRARVVDAEDFERFDLILAMDRGHLDLLRRRCPPERVNRLRLFLSFAPGLGAHDVPDPYYGEQEAFERVLDLIETGAAGLLGHLVPDPR</sequence>
<organism evidence="7 8">
    <name type="scientific">Magnetospirillum fulvum</name>
    <name type="common">Rhodospirillum fulvum</name>
    <dbReference type="NCBI Taxonomy" id="1082"/>
    <lineage>
        <taxon>Bacteria</taxon>
        <taxon>Pseudomonadati</taxon>
        <taxon>Pseudomonadota</taxon>
        <taxon>Alphaproteobacteria</taxon>
        <taxon>Rhodospirillales</taxon>
        <taxon>Rhodospirillaceae</taxon>
        <taxon>Magnetospirillum</taxon>
    </lineage>
</organism>
<dbReference type="SMART" id="SM00226">
    <property type="entry name" value="LMWPc"/>
    <property type="match status" value="1"/>
</dbReference>
<protein>
    <recommendedName>
        <fullName evidence="2">protein-tyrosine-phosphatase</fullName>
        <ecNumber evidence="2">3.1.3.48</ecNumber>
    </recommendedName>
</protein>
<dbReference type="SUPFAM" id="SSF52788">
    <property type="entry name" value="Phosphotyrosine protein phosphatases I"/>
    <property type="match status" value="1"/>
</dbReference>
<dbReference type="PANTHER" id="PTHR11717">
    <property type="entry name" value="LOW MOLECULAR WEIGHT PROTEIN TYROSINE PHOSPHATASE"/>
    <property type="match status" value="1"/>
</dbReference>
<dbReference type="EMBL" id="FNWO01000007">
    <property type="protein sequence ID" value="SEH37843.1"/>
    <property type="molecule type" value="Genomic_DNA"/>
</dbReference>
<keyword evidence="4" id="KW-0904">Protein phosphatase</keyword>
<dbReference type="OrthoDB" id="9784339at2"/>
<dbReference type="RefSeq" id="WP_074768137.1">
    <property type="nucleotide sequence ID" value="NZ_FNWO01000007.1"/>
</dbReference>
<evidence type="ECO:0000256" key="4">
    <source>
        <dbReference type="ARBA" id="ARBA00022912"/>
    </source>
</evidence>
<feature type="domain" description="Phosphotyrosine protein phosphatase I" evidence="6">
    <location>
        <begin position="2"/>
        <end position="151"/>
    </location>
</feature>
<dbReference type="InterPro" id="IPR023485">
    <property type="entry name" value="Ptyr_pPase"/>
</dbReference>
<keyword evidence="3" id="KW-0378">Hydrolase</keyword>
<comment type="similarity">
    <text evidence="1">Belongs to the low molecular weight phosphotyrosine protein phosphatase family.</text>
</comment>
<dbReference type="PRINTS" id="PR00719">
    <property type="entry name" value="LMWPTPASE"/>
</dbReference>
<dbReference type="GO" id="GO:0004725">
    <property type="term" value="F:protein tyrosine phosphatase activity"/>
    <property type="evidence" value="ECO:0007669"/>
    <property type="project" value="UniProtKB-EC"/>
</dbReference>
<dbReference type="CDD" id="cd16343">
    <property type="entry name" value="LMWPTP"/>
    <property type="match status" value="1"/>
</dbReference>
<feature type="active site" evidence="5">
    <location>
        <position position="14"/>
    </location>
</feature>
<name>A0A1H6HPW8_MAGFU</name>
<evidence type="ECO:0000313" key="8">
    <source>
        <dbReference type="Proteomes" id="UP000182983"/>
    </source>
</evidence>
<dbReference type="Proteomes" id="UP000182983">
    <property type="component" value="Unassembled WGS sequence"/>
</dbReference>
<evidence type="ECO:0000259" key="6">
    <source>
        <dbReference type="SMART" id="SM00226"/>
    </source>
</evidence>
<dbReference type="InterPro" id="IPR036196">
    <property type="entry name" value="Ptyr_pPase_sf"/>
</dbReference>
<keyword evidence="8" id="KW-1185">Reference proteome</keyword>
<dbReference type="FunFam" id="3.40.50.2300:FF:000113">
    <property type="entry name" value="Low molecular weight protein-tyrosine-phosphatase"/>
    <property type="match status" value="1"/>
</dbReference>
<evidence type="ECO:0000256" key="1">
    <source>
        <dbReference type="ARBA" id="ARBA00011063"/>
    </source>
</evidence>
<reference evidence="8" key="1">
    <citation type="submission" date="2016-10" db="EMBL/GenBank/DDBJ databases">
        <authorList>
            <person name="Varghese N."/>
            <person name="Submissions S."/>
        </authorList>
    </citation>
    <scope>NUCLEOTIDE SEQUENCE [LARGE SCALE GENOMIC DNA]</scope>
    <source>
        <strain evidence="8">DSM 13234</strain>
    </source>
</reference>
<dbReference type="InterPro" id="IPR050438">
    <property type="entry name" value="LMW_PTPase"/>
</dbReference>
<dbReference type="AlphaFoldDB" id="A0A1H6HPW8"/>
<feature type="active site" description="Proton donor" evidence="5">
    <location>
        <position position="125"/>
    </location>
</feature>